<feature type="region of interest" description="Disordered" evidence="1">
    <location>
        <begin position="389"/>
        <end position="435"/>
    </location>
</feature>
<comment type="caution">
    <text evidence="3">The sequence shown here is derived from an EMBL/GenBank/DDBJ whole genome shotgun (WGS) entry which is preliminary data.</text>
</comment>
<dbReference type="PANTHER" id="PTHR30217">
    <property type="entry name" value="PEPTIDASE U32 FAMILY"/>
    <property type="match status" value="1"/>
</dbReference>
<reference evidence="3" key="1">
    <citation type="submission" date="2015-05" db="EMBL/GenBank/DDBJ databases">
        <title>Permanent draft genome of Rhodopirellula islandicus K833.</title>
        <authorList>
            <person name="Kizina J."/>
            <person name="Richter M."/>
            <person name="Glockner F.O."/>
            <person name="Harder J."/>
        </authorList>
    </citation>
    <scope>NUCLEOTIDE SEQUENCE [LARGE SCALE GENOMIC DNA]</scope>
    <source>
        <strain evidence="3">K833</strain>
    </source>
</reference>
<dbReference type="PATRIC" id="fig|595434.4.peg.3870"/>
<dbReference type="InterPro" id="IPR051454">
    <property type="entry name" value="RNA/ubiquinone_mod_enzymes"/>
</dbReference>
<dbReference type="EMBL" id="LECT01000031">
    <property type="protein sequence ID" value="KLU03679.1"/>
    <property type="molecule type" value="Genomic_DNA"/>
</dbReference>
<proteinExistence type="predicted"/>
<sequence length="906" mass="98042">MSSVTISQMLDSPLSSNVSAPELLAPAGNWDCVHAAIENGADAVYFGLDRGFNARHRAANFGVNDLSSLMGQLHLRGVRGYVTLNTLVFPDELNDLVEVVDAIASAGVDAVLVQDFGVARIVRAVCPELEIHASTQMSLTSSETIEAARSLDLSRVVVARELSIGEIKQIRSKTDMPIEAFIHGALCVAYSGQCLTSESLGGRSANRGQCAQACRLPYDLVCDGIDQELGDVRYLLSPQDLAGYAAIPDMIHAGVNSLKIEGRLKTPEYVANITGHYRRAIDQAISEGVVNLGEDAQHEMELSFSRGFTPGWLEGNDHKRLVPGIRSAKQGIVLGEVLAIGRDSILVEIQAGIALGDGLAMESAVDPNSTKAFDSGFADNHQGGRIYSLRLDDESKSDPRRPDDSQNAPKSAQSPWEQARQRKQSESQAGTDKLSKVQANQTVWIGFGRGELDFSRIEIGATVFKNDDPQLNKRLAATFGGKPRRTRPIHLHVVAHVGRPVEVTATLGSGEHATTENIVGEDDLAVANKHAITEEVLADKLGRLGGTPFHLARLTSDLSGGPMVPLGVLNQLRRELVEKLEDQFHAAPRRTVRLSAGRALVTPIKNETPVSDDQPTVPQAPPQLSVLCRTLDQVRGAIAASAERIYADFHDPREHKAAIALGAEHNASIWIASLRIQKPGEMGLLKQVVKQGPAGLLARNLAAVRLGVEAGLPTIADFSLNVANHRSAEWLIDQGVQRVTASYDLNADQLDQLVSSMPADWLELVLHQHMPMFHMEHCVFCSVLSPGTNKTNCGRPCDRHVVELRDRVGKLHVLQADIACRNTLFNATPQSGAEIVSNMVACGVGSFRVELLSENAQEAESILRLYRQLLLGEIAGQEVWRSLSAENRVGVTRGTLEAKRNPLAIL</sequence>
<evidence type="ECO:0000259" key="2">
    <source>
        <dbReference type="Pfam" id="PF12392"/>
    </source>
</evidence>
<protein>
    <submittedName>
        <fullName evidence="3">Peptidase U32</fullName>
    </submittedName>
</protein>
<dbReference type="Proteomes" id="UP000036367">
    <property type="component" value="Unassembled WGS sequence"/>
</dbReference>
<evidence type="ECO:0000256" key="1">
    <source>
        <dbReference type="SAM" id="MobiDB-lite"/>
    </source>
</evidence>
<dbReference type="PANTHER" id="PTHR30217:SF10">
    <property type="entry name" value="23S RRNA 5-HYDROXYCYTIDINE C2501 SYNTHASE"/>
    <property type="match status" value="1"/>
</dbReference>
<dbReference type="Pfam" id="PF12392">
    <property type="entry name" value="DUF3656"/>
    <property type="match status" value="1"/>
</dbReference>
<evidence type="ECO:0000313" key="3">
    <source>
        <dbReference type="EMBL" id="KLU03679.1"/>
    </source>
</evidence>
<gene>
    <name evidence="3" type="ORF">RISK_004086</name>
</gene>
<feature type="compositionally biased region" description="Basic and acidic residues" evidence="1">
    <location>
        <begin position="390"/>
        <end position="404"/>
    </location>
</feature>
<dbReference type="InterPro" id="IPR001539">
    <property type="entry name" value="Peptidase_U32"/>
</dbReference>
<keyword evidence="4" id="KW-1185">Reference proteome</keyword>
<feature type="compositionally biased region" description="Polar residues" evidence="1">
    <location>
        <begin position="405"/>
        <end position="416"/>
    </location>
</feature>
<dbReference type="STRING" id="595434.RISK_004086"/>
<name>A0A0J1EDQ9_RHOIS</name>
<dbReference type="Pfam" id="PF01136">
    <property type="entry name" value="Peptidase_U32"/>
    <property type="match status" value="2"/>
</dbReference>
<accession>A0A0J1EDQ9</accession>
<evidence type="ECO:0000313" key="4">
    <source>
        <dbReference type="Proteomes" id="UP000036367"/>
    </source>
</evidence>
<dbReference type="InterPro" id="IPR020988">
    <property type="entry name" value="Pept_U32_collagenase"/>
</dbReference>
<feature type="domain" description="Peptidase U32 collagenase" evidence="2">
    <location>
        <begin position="463"/>
        <end position="583"/>
    </location>
</feature>
<dbReference type="AlphaFoldDB" id="A0A0J1EDQ9"/>
<organism evidence="3 4">
    <name type="scientific">Rhodopirellula islandica</name>
    <dbReference type="NCBI Taxonomy" id="595434"/>
    <lineage>
        <taxon>Bacteria</taxon>
        <taxon>Pseudomonadati</taxon>
        <taxon>Planctomycetota</taxon>
        <taxon>Planctomycetia</taxon>
        <taxon>Pirellulales</taxon>
        <taxon>Pirellulaceae</taxon>
        <taxon>Rhodopirellula</taxon>
    </lineage>
</organism>